<dbReference type="PANTHER" id="PTHR15641:SF1">
    <property type="entry name" value="ELONGATOR COMPLEX PROTEIN 5"/>
    <property type="match status" value="1"/>
</dbReference>
<keyword evidence="11" id="KW-1185">Reference proteome</keyword>
<evidence type="ECO:0000256" key="7">
    <source>
        <dbReference type="ARBA" id="ARBA00022694"/>
    </source>
</evidence>
<dbReference type="AlphaFoldDB" id="A0AA36D0I8"/>
<evidence type="ECO:0000256" key="5">
    <source>
        <dbReference type="ARBA" id="ARBA00020264"/>
    </source>
</evidence>
<dbReference type="InterPro" id="IPR019519">
    <property type="entry name" value="Elp5"/>
</dbReference>
<evidence type="ECO:0000256" key="8">
    <source>
        <dbReference type="ARBA" id="ARBA00023242"/>
    </source>
</evidence>
<dbReference type="GO" id="GO:0005829">
    <property type="term" value="C:cytosol"/>
    <property type="evidence" value="ECO:0007669"/>
    <property type="project" value="TreeGrafter"/>
</dbReference>
<dbReference type="PANTHER" id="PTHR15641">
    <property type="entry name" value="ELONGATOR COMPLEX PROTEIN 5"/>
    <property type="match status" value="1"/>
</dbReference>
<feature type="region of interest" description="Disordered" evidence="9">
    <location>
        <begin position="247"/>
        <end position="271"/>
    </location>
</feature>
<gene>
    <name evidence="10" type="ORF">MSPICULIGERA_LOCUS16062</name>
</gene>
<proteinExistence type="inferred from homology"/>
<evidence type="ECO:0000256" key="9">
    <source>
        <dbReference type="SAM" id="MobiDB-lite"/>
    </source>
</evidence>
<comment type="similarity">
    <text evidence="4">Belongs to the ELP5 family.</text>
</comment>
<keyword evidence="6" id="KW-0963">Cytoplasm</keyword>
<dbReference type="EMBL" id="CATQJA010002652">
    <property type="protein sequence ID" value="CAJ0577795.1"/>
    <property type="molecule type" value="Genomic_DNA"/>
</dbReference>
<dbReference type="GO" id="GO:0002098">
    <property type="term" value="P:tRNA wobble uridine modification"/>
    <property type="evidence" value="ECO:0007669"/>
    <property type="project" value="InterPro"/>
</dbReference>
<keyword evidence="7" id="KW-0819">tRNA processing</keyword>
<dbReference type="GO" id="GO:0005634">
    <property type="term" value="C:nucleus"/>
    <property type="evidence" value="ECO:0007669"/>
    <property type="project" value="UniProtKB-SubCell"/>
</dbReference>
<feature type="non-terminal residue" evidence="10">
    <location>
        <position position="1"/>
    </location>
</feature>
<comment type="pathway">
    <text evidence="3">tRNA modification; 5-methoxycarbonylmethyl-2-thiouridine-tRNA biosynthesis.</text>
</comment>
<name>A0AA36D0I8_9BILA</name>
<evidence type="ECO:0000313" key="10">
    <source>
        <dbReference type="EMBL" id="CAJ0577795.1"/>
    </source>
</evidence>
<evidence type="ECO:0000313" key="11">
    <source>
        <dbReference type="Proteomes" id="UP001177023"/>
    </source>
</evidence>
<comment type="subcellular location">
    <subcellularLocation>
        <location evidence="2">Cytoplasm</location>
    </subcellularLocation>
    <subcellularLocation>
        <location evidence="1">Nucleus</location>
    </subcellularLocation>
</comment>
<organism evidence="10 11">
    <name type="scientific">Mesorhabditis spiculigera</name>
    <dbReference type="NCBI Taxonomy" id="96644"/>
    <lineage>
        <taxon>Eukaryota</taxon>
        <taxon>Metazoa</taxon>
        <taxon>Ecdysozoa</taxon>
        <taxon>Nematoda</taxon>
        <taxon>Chromadorea</taxon>
        <taxon>Rhabditida</taxon>
        <taxon>Rhabditina</taxon>
        <taxon>Rhabditomorpha</taxon>
        <taxon>Rhabditoidea</taxon>
        <taxon>Rhabditidae</taxon>
        <taxon>Mesorhabditinae</taxon>
        <taxon>Mesorhabditis</taxon>
    </lineage>
</organism>
<comment type="caution">
    <text evidence="10">The sequence shown here is derived from an EMBL/GenBank/DDBJ whole genome shotgun (WGS) entry which is preliminary data.</text>
</comment>
<evidence type="ECO:0000256" key="4">
    <source>
        <dbReference type="ARBA" id="ARBA00009567"/>
    </source>
</evidence>
<evidence type="ECO:0000256" key="3">
    <source>
        <dbReference type="ARBA" id="ARBA00005043"/>
    </source>
</evidence>
<accession>A0AA36D0I8</accession>
<protein>
    <recommendedName>
        <fullName evidence="5">Elongator complex protein 5</fullName>
    </recommendedName>
</protein>
<evidence type="ECO:0000256" key="6">
    <source>
        <dbReference type="ARBA" id="ARBA00022490"/>
    </source>
</evidence>
<sequence length="271" mass="30185">MEGLPVDGLIVIRGSDKYHNVPLLRWLAARTDDVYEVTPREAVASFRADQRTVIVPVDYDKPFLDDVLASVPATTSKKALVFIGWLDFLALRHGLDAVLAALYRLKQRFCVCVWLAGATTTAEWQRVAAVADATVEVRTPMPGGSERAIVRLTSWERNGKTHSTEEEMTIERDPLKLTFRRVAKERAIPVEEPEPQQTLTTSFDIGLSLKESERAAKDALQLPYTKMQSEQGLVDIRMSSGRKVKVGGQIIYTPDDGDDLDDSDPDDDLSL</sequence>
<evidence type="ECO:0000256" key="2">
    <source>
        <dbReference type="ARBA" id="ARBA00004496"/>
    </source>
</evidence>
<keyword evidence="8" id="KW-0539">Nucleus</keyword>
<dbReference type="Proteomes" id="UP001177023">
    <property type="component" value="Unassembled WGS sequence"/>
</dbReference>
<feature type="compositionally biased region" description="Acidic residues" evidence="9">
    <location>
        <begin position="255"/>
        <end position="271"/>
    </location>
</feature>
<reference evidence="10" key="1">
    <citation type="submission" date="2023-06" db="EMBL/GenBank/DDBJ databases">
        <authorList>
            <person name="Delattre M."/>
        </authorList>
    </citation>
    <scope>NUCLEOTIDE SEQUENCE</scope>
    <source>
        <strain evidence="10">AF72</strain>
    </source>
</reference>
<dbReference type="GO" id="GO:0033588">
    <property type="term" value="C:elongator holoenzyme complex"/>
    <property type="evidence" value="ECO:0007669"/>
    <property type="project" value="InterPro"/>
</dbReference>
<evidence type="ECO:0000256" key="1">
    <source>
        <dbReference type="ARBA" id="ARBA00004123"/>
    </source>
</evidence>
<dbReference type="GO" id="GO:0000049">
    <property type="term" value="F:tRNA binding"/>
    <property type="evidence" value="ECO:0007669"/>
    <property type="project" value="TreeGrafter"/>
</dbReference>